<name>A0ABR1VSP6_9PEZI</name>
<feature type="chain" id="PRO_5046341752" evidence="2">
    <location>
        <begin position="19"/>
        <end position="89"/>
    </location>
</feature>
<keyword evidence="4" id="KW-1185">Reference proteome</keyword>
<dbReference type="GeneID" id="92089650"/>
<dbReference type="EMBL" id="JAQQWL010000005">
    <property type="protein sequence ID" value="KAK8074279.1"/>
    <property type="molecule type" value="Genomic_DNA"/>
</dbReference>
<keyword evidence="2" id="KW-0732">Signal</keyword>
<reference evidence="3 4" key="1">
    <citation type="submission" date="2023-01" db="EMBL/GenBank/DDBJ databases">
        <title>Analysis of 21 Apiospora genomes using comparative genomics revels a genus with tremendous synthesis potential of carbohydrate active enzymes and secondary metabolites.</title>
        <authorList>
            <person name="Sorensen T."/>
        </authorList>
    </citation>
    <scope>NUCLEOTIDE SEQUENCE [LARGE SCALE GENOMIC DNA]</scope>
    <source>
        <strain evidence="3 4">CBS 135458</strain>
    </source>
</reference>
<comment type="caution">
    <text evidence="3">The sequence shown here is derived from an EMBL/GenBank/DDBJ whole genome shotgun (WGS) entry which is preliminary data.</text>
</comment>
<evidence type="ECO:0000313" key="4">
    <source>
        <dbReference type="Proteomes" id="UP001480595"/>
    </source>
</evidence>
<sequence>MLGRNVVVLLHFLASALAMPLMANGAIHGFCERGYAKRAVLEQDQDAAERGYAKRAVSEQDQDAAERGYAKRTGLEQDQDAAERGYAKY</sequence>
<dbReference type="RefSeq" id="XP_066718754.1">
    <property type="nucleotide sequence ID" value="XM_066856587.1"/>
</dbReference>
<dbReference type="Proteomes" id="UP001480595">
    <property type="component" value="Unassembled WGS sequence"/>
</dbReference>
<evidence type="ECO:0000313" key="3">
    <source>
        <dbReference type="EMBL" id="KAK8074279.1"/>
    </source>
</evidence>
<proteinExistence type="predicted"/>
<protein>
    <submittedName>
        <fullName evidence="3">Uncharacterized protein</fullName>
    </submittedName>
</protein>
<gene>
    <name evidence="3" type="ORF">PG994_005178</name>
</gene>
<organism evidence="3 4">
    <name type="scientific">Apiospora phragmitis</name>
    <dbReference type="NCBI Taxonomy" id="2905665"/>
    <lineage>
        <taxon>Eukaryota</taxon>
        <taxon>Fungi</taxon>
        <taxon>Dikarya</taxon>
        <taxon>Ascomycota</taxon>
        <taxon>Pezizomycotina</taxon>
        <taxon>Sordariomycetes</taxon>
        <taxon>Xylariomycetidae</taxon>
        <taxon>Amphisphaeriales</taxon>
        <taxon>Apiosporaceae</taxon>
        <taxon>Apiospora</taxon>
    </lineage>
</organism>
<feature type="region of interest" description="Disordered" evidence="1">
    <location>
        <begin position="51"/>
        <end position="89"/>
    </location>
</feature>
<evidence type="ECO:0000256" key="1">
    <source>
        <dbReference type="SAM" id="MobiDB-lite"/>
    </source>
</evidence>
<accession>A0ABR1VSP6</accession>
<feature type="signal peptide" evidence="2">
    <location>
        <begin position="1"/>
        <end position="18"/>
    </location>
</feature>
<evidence type="ECO:0000256" key="2">
    <source>
        <dbReference type="SAM" id="SignalP"/>
    </source>
</evidence>